<dbReference type="InterPro" id="IPR036876">
    <property type="entry name" value="UVR_dom_sf"/>
</dbReference>
<dbReference type="InterPro" id="IPR000305">
    <property type="entry name" value="GIY-YIG_endonuc"/>
</dbReference>
<dbReference type="InterPro" id="IPR001943">
    <property type="entry name" value="UVR_dom"/>
</dbReference>
<dbReference type="InterPro" id="IPR047296">
    <property type="entry name" value="GIY-YIG_UvrC_Cho"/>
</dbReference>
<comment type="caution">
    <text evidence="4">The sequence shown here is derived from an EMBL/GenBank/DDBJ whole genome shotgun (WGS) entry which is preliminary data.</text>
</comment>
<dbReference type="GO" id="GO:0009380">
    <property type="term" value="C:excinuclease repair complex"/>
    <property type="evidence" value="ECO:0007669"/>
    <property type="project" value="TreeGrafter"/>
</dbReference>
<dbReference type="EMBL" id="PFBM01000021">
    <property type="protein sequence ID" value="PIR82200.1"/>
    <property type="molecule type" value="Genomic_DNA"/>
</dbReference>
<dbReference type="GO" id="GO:0009381">
    <property type="term" value="F:excinuclease ABC activity"/>
    <property type="evidence" value="ECO:0007669"/>
    <property type="project" value="InterPro"/>
</dbReference>
<dbReference type="PROSITE" id="PS50151">
    <property type="entry name" value="UVR"/>
    <property type="match status" value="1"/>
</dbReference>
<dbReference type="Gene3D" id="3.40.1440.10">
    <property type="entry name" value="GIY-YIG endonuclease"/>
    <property type="match status" value="1"/>
</dbReference>
<dbReference type="InterPro" id="IPR050066">
    <property type="entry name" value="UvrABC_protein_C"/>
</dbReference>
<accession>A0A2H0U786</accession>
<reference evidence="5" key="1">
    <citation type="submission" date="2017-09" db="EMBL/GenBank/DDBJ databases">
        <title>Depth-based differentiation of microbial function through sediment-hosted aquifers and enrichment of novel symbionts in the deep terrestrial subsurface.</title>
        <authorList>
            <person name="Probst A.J."/>
            <person name="Ladd B."/>
            <person name="Jarett J.K."/>
            <person name="Geller-Mcgrath D.E."/>
            <person name="Sieber C.M.K."/>
            <person name="Emerson J.B."/>
            <person name="Anantharaman K."/>
            <person name="Thomas B.C."/>
            <person name="Malmstrom R."/>
            <person name="Stieglmeier M."/>
            <person name="Klingl A."/>
            <person name="Woyke T."/>
            <person name="Ryan C.M."/>
            <person name="Banfield J.F."/>
        </authorList>
    </citation>
    <scope>NUCLEOTIDE SEQUENCE [LARGE SCALE GENOMIC DNA]</scope>
</reference>
<evidence type="ECO:0000259" key="2">
    <source>
        <dbReference type="PROSITE" id="PS50164"/>
    </source>
</evidence>
<protein>
    <recommendedName>
        <fullName evidence="6">Excinuclease ABC subunit C</fullName>
    </recommendedName>
</protein>
<dbReference type="CDD" id="cd10434">
    <property type="entry name" value="GIY-YIG_UvrC_Cho"/>
    <property type="match status" value="1"/>
</dbReference>
<sequence>MERKALRTLSLPDAPGVYFFRGPRRSILYIGKAASLSDRVRSYFSGDLAASRSPAIAGMVARAKDITWEETDSVLEALILEANYIKKYQPPYNVEQKDNKSWNYLCVTREKFPQVLVVRGRELFGTQGTRRDMKAIFGPYPHGGSLREALRIVRKIFPFRDASCTPCDEQMLAMHTRRPSKRKTLPTKVKPLAKVKPLGGRADECRPCFNRHIGLCPGVCTGEVTAAEYAGTIKNIRELFAGKKRSLVRRLQREMRAAAKSEDYEHAATLRTQVEALEHIRDVSLIKNDAGISTGGSFRVEAYDVAHTSGAETVGVMTVVSGGEAMKSAYRMFKVRGVKNDDAAALREILSRRLVHTEWQLPRVVVVDGGKAQLRSAERLFREVGVSIPVVAVVKDERHRQSRIIGDEGAIRASERDILLANREAHRFALSYHRKRRAHQGR</sequence>
<dbReference type="Pfam" id="PF02151">
    <property type="entry name" value="UVR"/>
    <property type="match status" value="1"/>
</dbReference>
<dbReference type="AlphaFoldDB" id="A0A2H0U786"/>
<dbReference type="Pfam" id="PF08459">
    <property type="entry name" value="UvrC_RNaseH_dom"/>
    <property type="match status" value="1"/>
</dbReference>
<dbReference type="PROSITE" id="PS50164">
    <property type="entry name" value="GIY_YIG"/>
    <property type="match status" value="1"/>
</dbReference>
<gene>
    <name evidence="4" type="ORF">COU20_03515</name>
</gene>
<dbReference type="GO" id="GO:0006289">
    <property type="term" value="P:nucleotide-excision repair"/>
    <property type="evidence" value="ECO:0007669"/>
    <property type="project" value="InterPro"/>
</dbReference>
<dbReference type="SUPFAM" id="SSF46600">
    <property type="entry name" value="C-terminal UvrC-binding domain of UvrB"/>
    <property type="match status" value="1"/>
</dbReference>
<evidence type="ECO:0000259" key="1">
    <source>
        <dbReference type="PROSITE" id="PS50151"/>
    </source>
</evidence>
<dbReference type="Proteomes" id="UP000231379">
    <property type="component" value="Unassembled WGS sequence"/>
</dbReference>
<organism evidence="4 5">
    <name type="scientific">Candidatus Kaiserbacteria bacterium CG10_big_fil_rev_8_21_14_0_10_59_10</name>
    <dbReference type="NCBI Taxonomy" id="1974612"/>
    <lineage>
        <taxon>Bacteria</taxon>
        <taxon>Candidatus Kaiseribacteriota</taxon>
    </lineage>
</organism>
<dbReference type="Gene3D" id="3.30.420.340">
    <property type="entry name" value="UvrC, RNAse H endonuclease domain"/>
    <property type="match status" value="1"/>
</dbReference>
<proteinExistence type="predicted"/>
<name>A0A2H0U786_9BACT</name>
<dbReference type="PANTHER" id="PTHR30562">
    <property type="entry name" value="UVRC/OXIDOREDUCTASE"/>
    <property type="match status" value="1"/>
</dbReference>
<feature type="domain" description="GIY-YIG" evidence="2">
    <location>
        <begin position="13"/>
        <end position="94"/>
    </location>
</feature>
<feature type="domain" description="UVR" evidence="1">
    <location>
        <begin position="245"/>
        <end position="280"/>
    </location>
</feature>
<evidence type="ECO:0000313" key="5">
    <source>
        <dbReference type="Proteomes" id="UP000231379"/>
    </source>
</evidence>
<evidence type="ECO:0008006" key="6">
    <source>
        <dbReference type="Google" id="ProtNLM"/>
    </source>
</evidence>
<dbReference type="InterPro" id="IPR035901">
    <property type="entry name" value="GIY-YIG_endonuc_sf"/>
</dbReference>
<feature type="domain" description="UvrC family homology region profile" evidence="3">
    <location>
        <begin position="227"/>
        <end position="381"/>
    </location>
</feature>
<evidence type="ECO:0000313" key="4">
    <source>
        <dbReference type="EMBL" id="PIR82200.1"/>
    </source>
</evidence>
<dbReference type="Gene3D" id="4.10.860.10">
    <property type="entry name" value="UVR domain"/>
    <property type="match status" value="1"/>
</dbReference>
<dbReference type="InterPro" id="IPR038476">
    <property type="entry name" value="UvrC_RNase_H_dom_sf"/>
</dbReference>
<dbReference type="SUPFAM" id="SSF82771">
    <property type="entry name" value="GIY-YIG endonuclease"/>
    <property type="match status" value="1"/>
</dbReference>
<dbReference type="Pfam" id="PF01541">
    <property type="entry name" value="GIY-YIG"/>
    <property type="match status" value="1"/>
</dbReference>
<dbReference type="InterPro" id="IPR001162">
    <property type="entry name" value="UvrC_RNase_H_dom"/>
</dbReference>
<dbReference type="PANTHER" id="PTHR30562:SF1">
    <property type="entry name" value="UVRABC SYSTEM PROTEIN C"/>
    <property type="match status" value="1"/>
</dbReference>
<dbReference type="PROSITE" id="PS50165">
    <property type="entry name" value="UVRC"/>
    <property type="match status" value="1"/>
</dbReference>
<evidence type="ECO:0000259" key="3">
    <source>
        <dbReference type="PROSITE" id="PS50165"/>
    </source>
</evidence>
<dbReference type="SMART" id="SM00465">
    <property type="entry name" value="GIYc"/>
    <property type="match status" value="1"/>
</dbReference>